<dbReference type="EMBL" id="UPPP01000053">
    <property type="protein sequence ID" value="VBB05182.1"/>
    <property type="molecule type" value="Genomic_DNA"/>
</dbReference>
<comment type="similarity">
    <text evidence="1">Belongs to the NAD(P)-dependent epimerase/dehydratase family.</text>
</comment>
<dbReference type="Proteomes" id="UP000277811">
    <property type="component" value="Unassembled WGS sequence"/>
</dbReference>
<dbReference type="Gene3D" id="3.40.50.720">
    <property type="entry name" value="NAD(P)-binding Rossmann-like Domain"/>
    <property type="match status" value="1"/>
</dbReference>
<feature type="domain" description="NAD-dependent epimerase/dehydratase" evidence="2">
    <location>
        <begin position="4"/>
        <end position="229"/>
    </location>
</feature>
<accession>A0A498R4H9</accession>
<evidence type="ECO:0000313" key="3">
    <source>
        <dbReference type="EMBL" id="VBB05182.1"/>
    </source>
</evidence>
<name>A0A498R4H9_9FIRM</name>
<dbReference type="SUPFAM" id="SSF51735">
    <property type="entry name" value="NAD(P)-binding Rossmann-fold domains"/>
    <property type="match status" value="1"/>
</dbReference>
<dbReference type="InterPro" id="IPR001509">
    <property type="entry name" value="Epimerase_deHydtase"/>
</dbReference>
<dbReference type="OrthoDB" id="9789543at2"/>
<dbReference type="Pfam" id="PF01370">
    <property type="entry name" value="Epimerase"/>
    <property type="match status" value="1"/>
</dbReference>
<gene>
    <name evidence="3" type="ORF">LUCI_0389</name>
</gene>
<evidence type="ECO:0000256" key="1">
    <source>
        <dbReference type="ARBA" id="ARBA00007637"/>
    </source>
</evidence>
<evidence type="ECO:0000259" key="2">
    <source>
        <dbReference type="Pfam" id="PF01370"/>
    </source>
</evidence>
<proteinExistence type="inferred from homology"/>
<dbReference type="InterPro" id="IPR036291">
    <property type="entry name" value="NAD(P)-bd_dom_sf"/>
</dbReference>
<reference evidence="3 4" key="1">
    <citation type="submission" date="2018-06" db="EMBL/GenBank/DDBJ databases">
        <authorList>
            <person name="Strepis N."/>
        </authorList>
    </citation>
    <scope>NUCLEOTIDE SEQUENCE [LARGE SCALE GENOMIC DNA]</scope>
    <source>
        <strain evidence="3">LUCI</strain>
    </source>
</reference>
<keyword evidence="4" id="KW-1185">Reference proteome</keyword>
<evidence type="ECO:0000313" key="4">
    <source>
        <dbReference type="Proteomes" id="UP000277811"/>
    </source>
</evidence>
<organism evidence="3 4">
    <name type="scientific">Lucifera butyrica</name>
    <dbReference type="NCBI Taxonomy" id="1351585"/>
    <lineage>
        <taxon>Bacteria</taxon>
        <taxon>Bacillati</taxon>
        <taxon>Bacillota</taxon>
        <taxon>Negativicutes</taxon>
        <taxon>Veillonellales</taxon>
        <taxon>Veillonellaceae</taxon>
        <taxon>Lucifera</taxon>
    </lineage>
</organism>
<protein>
    <recommendedName>
        <fullName evidence="2">NAD-dependent epimerase/dehydratase domain-containing protein</fullName>
    </recommendedName>
</protein>
<dbReference type="PANTHER" id="PTHR43000">
    <property type="entry name" value="DTDP-D-GLUCOSE 4,6-DEHYDRATASE-RELATED"/>
    <property type="match status" value="1"/>
</dbReference>
<sequence length="325" mass="36161">MKKILLTGAAGFIGRQTIPSLLEKNYEVHAIYYRSADLPYHRQDGVYWRQCNLLDGEAVRKIVMEVAPSHLLHLSWCTAPGEYESSPENLSWVQASLGLLLNFAANGGKRTVFCGSCAEYDWSYGFCSEGVTPARPATLYGCCKNSLQEMLARFSRERELSSAWGRVFFFYGPHEHPRRLVASVISSLLQGREANCTHGNQIRDFLYVKDVAAALVTLLDSNVEGPVNIASGQPVRLSQIISRIAGKTGGADRVKLGRLPVSPQEPPLVVADVRRLTQEVSWHPGYNLDSGLEETIDWWRQHLKWLSGGENEAKLDLSGMRVPGE</sequence>
<dbReference type="RefSeq" id="WP_122626185.1">
    <property type="nucleotide sequence ID" value="NZ_UPPP01000053.1"/>
</dbReference>
<dbReference type="AlphaFoldDB" id="A0A498R4H9"/>